<dbReference type="AlphaFoldDB" id="W1PGW4"/>
<dbReference type="Gramene" id="ERN06881">
    <property type="protein sequence ID" value="ERN06881"/>
    <property type="gene ID" value="AMTR_s00005p00250290"/>
</dbReference>
<gene>
    <name evidence="1" type="ORF">AMTR_s00005p00250290</name>
</gene>
<evidence type="ECO:0000313" key="2">
    <source>
        <dbReference type="Proteomes" id="UP000017836"/>
    </source>
</evidence>
<sequence>MAAMIPELGRIFEHSEAQHHGLVDMIEEARRELELLDLLRNLQLEEATGAGLDPSFFYCARQFDCDSLFDMNKEIF</sequence>
<dbReference type="Proteomes" id="UP000017836">
    <property type="component" value="Unassembled WGS sequence"/>
</dbReference>
<dbReference type="EMBL" id="KI393866">
    <property type="protein sequence ID" value="ERN06881.1"/>
    <property type="molecule type" value="Genomic_DNA"/>
</dbReference>
<keyword evidence="2" id="KW-1185">Reference proteome</keyword>
<protein>
    <submittedName>
        <fullName evidence="1">Uncharacterized protein</fullName>
    </submittedName>
</protein>
<name>W1PGW4_AMBTC</name>
<evidence type="ECO:0000313" key="1">
    <source>
        <dbReference type="EMBL" id="ERN06881.1"/>
    </source>
</evidence>
<organism evidence="1 2">
    <name type="scientific">Amborella trichopoda</name>
    <dbReference type="NCBI Taxonomy" id="13333"/>
    <lineage>
        <taxon>Eukaryota</taxon>
        <taxon>Viridiplantae</taxon>
        <taxon>Streptophyta</taxon>
        <taxon>Embryophyta</taxon>
        <taxon>Tracheophyta</taxon>
        <taxon>Spermatophyta</taxon>
        <taxon>Magnoliopsida</taxon>
        <taxon>Amborellales</taxon>
        <taxon>Amborellaceae</taxon>
        <taxon>Amborella</taxon>
    </lineage>
</organism>
<dbReference type="HOGENOM" id="CLU_2657747_0_0_1"/>
<reference evidence="2" key="1">
    <citation type="journal article" date="2013" name="Science">
        <title>The Amborella genome and the evolution of flowering plants.</title>
        <authorList>
            <consortium name="Amborella Genome Project"/>
        </authorList>
    </citation>
    <scope>NUCLEOTIDE SEQUENCE [LARGE SCALE GENOMIC DNA]</scope>
</reference>
<proteinExistence type="predicted"/>
<accession>W1PGW4</accession>